<protein>
    <recommendedName>
        <fullName evidence="3">SMI1/KNR4 family protein</fullName>
    </recommendedName>
</protein>
<evidence type="ECO:0000313" key="2">
    <source>
        <dbReference type="Proteomes" id="UP000184287"/>
    </source>
</evidence>
<keyword evidence="2" id="KW-1185">Reference proteome</keyword>
<dbReference type="EMBL" id="FQUQ01000001">
    <property type="protein sequence ID" value="SHE79031.1"/>
    <property type="molecule type" value="Genomic_DNA"/>
</dbReference>
<evidence type="ECO:0008006" key="3">
    <source>
        <dbReference type="Google" id="ProtNLM"/>
    </source>
</evidence>
<organism evidence="1 2">
    <name type="scientific">Pedobacter caeni</name>
    <dbReference type="NCBI Taxonomy" id="288992"/>
    <lineage>
        <taxon>Bacteria</taxon>
        <taxon>Pseudomonadati</taxon>
        <taxon>Bacteroidota</taxon>
        <taxon>Sphingobacteriia</taxon>
        <taxon>Sphingobacteriales</taxon>
        <taxon>Sphingobacteriaceae</taxon>
        <taxon>Pedobacter</taxon>
    </lineage>
</organism>
<evidence type="ECO:0000313" key="1">
    <source>
        <dbReference type="EMBL" id="SHE79031.1"/>
    </source>
</evidence>
<dbReference type="Proteomes" id="UP000184287">
    <property type="component" value="Unassembled WGS sequence"/>
</dbReference>
<dbReference type="OrthoDB" id="1415632at2"/>
<sequence>MTEKIALTTNLLDPQRRVKTSNINKGILEILPLDYLRFLEEYGAGTYCEEVVIHYPDEIVIPETFKDDTDLWELDEMFTAEDLLNAIQIGRSFNGDIICVTRKKAGSVFVLPRHSLNVVSFNRFEDAIHYLTRDYRSFKFYLPGFDHHQLQISLIKEGGLKDINPIHESFLDEFKFDFVIHSDTQPKYFFKEPGFWIRFDLIYKNSISMGYQKQLQNKSQHIMDRIEELSK</sequence>
<reference evidence="2" key="1">
    <citation type="submission" date="2016-11" db="EMBL/GenBank/DDBJ databases">
        <authorList>
            <person name="Varghese N."/>
            <person name="Submissions S."/>
        </authorList>
    </citation>
    <scope>NUCLEOTIDE SEQUENCE [LARGE SCALE GENOMIC DNA]</scope>
    <source>
        <strain evidence="2">DSM 16990</strain>
    </source>
</reference>
<gene>
    <name evidence="1" type="ORF">SAMN04488522_1011222</name>
</gene>
<dbReference type="STRING" id="288992.SAMN04488522_1011222"/>
<accession>A0A1M4WCL6</accession>
<name>A0A1M4WCL6_9SPHI</name>
<dbReference type="RefSeq" id="WP_073228670.1">
    <property type="nucleotide sequence ID" value="NZ_FQUQ01000001.1"/>
</dbReference>
<proteinExistence type="predicted"/>
<dbReference type="AlphaFoldDB" id="A0A1M4WCL6"/>